<organism evidence="1 2">
    <name type="scientific">Thalictrum thalictroides</name>
    <name type="common">Rue-anemone</name>
    <name type="synonym">Anemone thalictroides</name>
    <dbReference type="NCBI Taxonomy" id="46969"/>
    <lineage>
        <taxon>Eukaryota</taxon>
        <taxon>Viridiplantae</taxon>
        <taxon>Streptophyta</taxon>
        <taxon>Embryophyta</taxon>
        <taxon>Tracheophyta</taxon>
        <taxon>Spermatophyta</taxon>
        <taxon>Magnoliopsida</taxon>
        <taxon>Ranunculales</taxon>
        <taxon>Ranunculaceae</taxon>
        <taxon>Thalictroideae</taxon>
        <taxon>Thalictrum</taxon>
    </lineage>
</organism>
<name>A0A7J6XFK5_THATH</name>
<sequence length="89" mass="9891">MLCFGVLTLPGLERIMIELLRMLLKRGPDGDKFSVSIMLLDLLHGRIKPGLSYILPQDHLLKKQCSECIVGEVILVSSVSALRMDNLGK</sequence>
<accession>A0A7J6XFK5</accession>
<dbReference type="AlphaFoldDB" id="A0A7J6XFK5"/>
<evidence type="ECO:0000313" key="1">
    <source>
        <dbReference type="EMBL" id="KAF5208319.1"/>
    </source>
</evidence>
<comment type="caution">
    <text evidence="1">The sequence shown here is derived from an EMBL/GenBank/DDBJ whole genome shotgun (WGS) entry which is preliminary data.</text>
</comment>
<gene>
    <name evidence="1" type="ORF">FRX31_002094</name>
</gene>
<dbReference type="EMBL" id="JABWDY010000156">
    <property type="protein sequence ID" value="KAF5208319.1"/>
    <property type="molecule type" value="Genomic_DNA"/>
</dbReference>
<evidence type="ECO:0000313" key="2">
    <source>
        <dbReference type="Proteomes" id="UP000554482"/>
    </source>
</evidence>
<proteinExistence type="predicted"/>
<dbReference type="Proteomes" id="UP000554482">
    <property type="component" value="Unassembled WGS sequence"/>
</dbReference>
<protein>
    <submittedName>
        <fullName evidence="1">Uncharacterized protein</fullName>
    </submittedName>
</protein>
<reference evidence="1 2" key="1">
    <citation type="submission" date="2020-06" db="EMBL/GenBank/DDBJ databases">
        <title>Transcriptomic and genomic resources for Thalictrum thalictroides and T. hernandezii: Facilitating candidate gene discovery in an emerging model plant lineage.</title>
        <authorList>
            <person name="Arias T."/>
            <person name="Riano-Pachon D.M."/>
            <person name="Di Stilio V.S."/>
        </authorList>
    </citation>
    <scope>NUCLEOTIDE SEQUENCE [LARGE SCALE GENOMIC DNA]</scope>
    <source>
        <strain evidence="2">cv. WT478/WT964</strain>
        <tissue evidence="1">Leaves</tissue>
    </source>
</reference>
<keyword evidence="2" id="KW-1185">Reference proteome</keyword>